<dbReference type="InterPro" id="IPR027417">
    <property type="entry name" value="P-loop_NTPase"/>
</dbReference>
<keyword evidence="12" id="KW-1185">Reference proteome</keyword>
<dbReference type="EMBL" id="MDYO01000003">
    <property type="protein sequence ID" value="OQE01836.1"/>
    <property type="molecule type" value="Genomic_DNA"/>
</dbReference>
<dbReference type="InterPro" id="IPR036640">
    <property type="entry name" value="ABC1_TM_sf"/>
</dbReference>
<proteinExistence type="predicted"/>
<dbReference type="PROSITE" id="PS00211">
    <property type="entry name" value="ABC_TRANSPORTER_1"/>
    <property type="match status" value="1"/>
</dbReference>
<evidence type="ECO:0000259" key="9">
    <source>
        <dbReference type="PROSITE" id="PS50893"/>
    </source>
</evidence>
<organism evidence="11 12">
    <name type="scientific">Penicillium solitum</name>
    <dbReference type="NCBI Taxonomy" id="60172"/>
    <lineage>
        <taxon>Eukaryota</taxon>
        <taxon>Fungi</taxon>
        <taxon>Dikarya</taxon>
        <taxon>Ascomycota</taxon>
        <taxon>Pezizomycotina</taxon>
        <taxon>Eurotiomycetes</taxon>
        <taxon>Eurotiomycetidae</taxon>
        <taxon>Eurotiales</taxon>
        <taxon>Aspergillaceae</taxon>
        <taxon>Penicillium</taxon>
    </lineage>
</organism>
<dbReference type="SUPFAM" id="SSF52540">
    <property type="entry name" value="P-loop containing nucleoside triphosphate hydrolases"/>
    <property type="match status" value="1"/>
</dbReference>
<dbReference type="InterPro" id="IPR017871">
    <property type="entry name" value="ABC_transporter-like_CS"/>
</dbReference>
<keyword evidence="3 8" id="KW-0812">Transmembrane</keyword>
<dbReference type="InterPro" id="IPR003439">
    <property type="entry name" value="ABC_transporter-like_ATP-bd"/>
</dbReference>
<dbReference type="CDD" id="cd18580">
    <property type="entry name" value="ABC_6TM_ABCC_D2"/>
    <property type="match status" value="1"/>
</dbReference>
<evidence type="ECO:0000256" key="3">
    <source>
        <dbReference type="ARBA" id="ARBA00022692"/>
    </source>
</evidence>
<sequence>MDTVITIDHDGLNLKAQPSDQIVANLESDILIQEDIPPIAPVPDVFEEQDIEAREALANASRQVGDSSLYIIYANEMGWVLVGSVLSASIGFCFFSRFPNIWLEWWSEAEIQDPGKSSTRYISGYAGFGVSSALCFLSTEFSWLNPCLALHQGMSLIDMRLPGAMIQTLDGALDTIAEVVLITQSSPWTALTFPPIFFILYIFQKFYLRTSRQIRYLDLEAKSPLFSSFLETCDGIATIRGFGWQENFRQLNMHLTDESQKPFYLMYSIKCWLTLVLNLIVMGIVVVLVVLAIELRNTPGGALGVALNNVSAISATLAYVIETWTSLETSIGALARLKSFEAETPSEHLPRECYTPTNAWPSEGKIQFLDLALSYRTESDPVIRGINVTIPPGAKIGICGRPGSGKSSLILGLLRLNEITKGRILIDDLDIIEVPRETIRQKLAALPQDPLILPGSIRANLDPLQNHTDEAIMSAISRVGMLNWLLSNEEGLDSAIQKEPLSAGQQQLITFARILLKPKPSPILLLDEATSMIDVQTEATMMKLIWEQFQDSTVIAVAHRLNTIADFDFVLFMDNGALVESGRPAELLQSPESWFSGLWAKKVQDGAQSAAPESSICSDSSSSIFEALTVVTIVTIDINQLATPPTNTYKRSQDTQIEAFSRRVFRPLAIR</sequence>
<comment type="subcellular location">
    <subcellularLocation>
        <location evidence="1">Membrane</location>
        <topology evidence="1">Multi-pass membrane protein</topology>
    </subcellularLocation>
</comment>
<dbReference type="Gene3D" id="1.20.1560.10">
    <property type="entry name" value="ABC transporter type 1, transmembrane domain"/>
    <property type="match status" value="1"/>
</dbReference>
<evidence type="ECO:0000256" key="8">
    <source>
        <dbReference type="SAM" id="Phobius"/>
    </source>
</evidence>
<evidence type="ECO:0008006" key="13">
    <source>
        <dbReference type="Google" id="ProtNLM"/>
    </source>
</evidence>
<dbReference type="STRING" id="60172.A0A1V6RJN5"/>
<dbReference type="InterPro" id="IPR050173">
    <property type="entry name" value="ABC_transporter_C-like"/>
</dbReference>
<dbReference type="FunFam" id="3.40.50.300:FF:000630">
    <property type="entry name" value="ATP-binding cassette (ABC) transporter, putative"/>
    <property type="match status" value="1"/>
</dbReference>
<dbReference type="Pfam" id="PF00664">
    <property type="entry name" value="ABC_membrane"/>
    <property type="match status" value="1"/>
</dbReference>
<dbReference type="CDD" id="cd03244">
    <property type="entry name" value="ABCC_MRP_domain2"/>
    <property type="match status" value="1"/>
</dbReference>
<dbReference type="AlphaFoldDB" id="A0A1V6RJN5"/>
<keyword evidence="5" id="KW-0067">ATP-binding</keyword>
<dbReference type="Proteomes" id="UP000191612">
    <property type="component" value="Unassembled WGS sequence"/>
</dbReference>
<keyword evidence="4" id="KW-0547">Nucleotide-binding</keyword>
<dbReference type="SMART" id="SM00382">
    <property type="entry name" value="AAA"/>
    <property type="match status" value="1"/>
</dbReference>
<evidence type="ECO:0000256" key="2">
    <source>
        <dbReference type="ARBA" id="ARBA00022448"/>
    </source>
</evidence>
<dbReference type="Pfam" id="PF00005">
    <property type="entry name" value="ABC_tran"/>
    <property type="match status" value="1"/>
</dbReference>
<dbReference type="GO" id="GO:0016020">
    <property type="term" value="C:membrane"/>
    <property type="evidence" value="ECO:0007669"/>
    <property type="project" value="UniProtKB-SubCell"/>
</dbReference>
<evidence type="ECO:0000313" key="11">
    <source>
        <dbReference type="EMBL" id="OQE01836.1"/>
    </source>
</evidence>
<keyword evidence="7 8" id="KW-0472">Membrane</keyword>
<dbReference type="GO" id="GO:0005524">
    <property type="term" value="F:ATP binding"/>
    <property type="evidence" value="ECO:0007669"/>
    <property type="project" value="UniProtKB-KW"/>
</dbReference>
<dbReference type="PANTHER" id="PTHR24223">
    <property type="entry name" value="ATP-BINDING CASSETTE SUB-FAMILY C"/>
    <property type="match status" value="1"/>
</dbReference>
<evidence type="ECO:0000256" key="7">
    <source>
        <dbReference type="ARBA" id="ARBA00023136"/>
    </source>
</evidence>
<dbReference type="PROSITE" id="PS50893">
    <property type="entry name" value="ABC_TRANSPORTER_2"/>
    <property type="match status" value="1"/>
</dbReference>
<dbReference type="InterPro" id="IPR044726">
    <property type="entry name" value="ABCC_6TM_D2"/>
</dbReference>
<dbReference type="GO" id="GO:0140359">
    <property type="term" value="F:ABC-type transporter activity"/>
    <property type="evidence" value="ECO:0007669"/>
    <property type="project" value="InterPro"/>
</dbReference>
<keyword evidence="6 8" id="KW-1133">Transmembrane helix</keyword>
<dbReference type="InterPro" id="IPR011527">
    <property type="entry name" value="ABC1_TM_dom"/>
</dbReference>
<feature type="transmembrane region" description="Helical" evidence="8">
    <location>
        <begin position="188"/>
        <end position="208"/>
    </location>
</feature>
<evidence type="ECO:0000259" key="10">
    <source>
        <dbReference type="PROSITE" id="PS50929"/>
    </source>
</evidence>
<evidence type="ECO:0000256" key="6">
    <source>
        <dbReference type="ARBA" id="ARBA00022989"/>
    </source>
</evidence>
<evidence type="ECO:0000256" key="4">
    <source>
        <dbReference type="ARBA" id="ARBA00022741"/>
    </source>
</evidence>
<keyword evidence="2" id="KW-0813">Transport</keyword>
<gene>
    <name evidence="11" type="ORF">PENSOL_c003G08597</name>
</gene>
<dbReference type="Gene3D" id="3.40.50.300">
    <property type="entry name" value="P-loop containing nucleotide triphosphate hydrolases"/>
    <property type="match status" value="1"/>
</dbReference>
<protein>
    <recommendedName>
        <fullName evidence="13">ABC transporter domain-containing protein</fullName>
    </recommendedName>
</protein>
<evidence type="ECO:0000256" key="1">
    <source>
        <dbReference type="ARBA" id="ARBA00004141"/>
    </source>
</evidence>
<feature type="transmembrane region" description="Helical" evidence="8">
    <location>
        <begin position="271"/>
        <end position="293"/>
    </location>
</feature>
<reference evidence="12" key="1">
    <citation type="journal article" date="2017" name="Nat. Microbiol.">
        <title>Global analysis of biosynthetic gene clusters reveals vast potential of secondary metabolite production in Penicillium species.</title>
        <authorList>
            <person name="Nielsen J.C."/>
            <person name="Grijseels S."/>
            <person name="Prigent S."/>
            <person name="Ji B."/>
            <person name="Dainat J."/>
            <person name="Nielsen K.F."/>
            <person name="Frisvad J.C."/>
            <person name="Workman M."/>
            <person name="Nielsen J."/>
        </authorList>
    </citation>
    <scope>NUCLEOTIDE SEQUENCE [LARGE SCALE GENOMIC DNA]</scope>
    <source>
        <strain evidence="12">IBT 29525</strain>
    </source>
</reference>
<evidence type="ECO:0000313" key="12">
    <source>
        <dbReference type="Proteomes" id="UP000191612"/>
    </source>
</evidence>
<feature type="domain" description="ABC transmembrane type-1" evidence="10">
    <location>
        <begin position="179"/>
        <end position="329"/>
    </location>
</feature>
<name>A0A1V6RJN5_9EURO</name>
<dbReference type="PROSITE" id="PS50929">
    <property type="entry name" value="ABC_TM1F"/>
    <property type="match status" value="1"/>
</dbReference>
<dbReference type="GO" id="GO:0016887">
    <property type="term" value="F:ATP hydrolysis activity"/>
    <property type="evidence" value="ECO:0007669"/>
    <property type="project" value="InterPro"/>
</dbReference>
<comment type="caution">
    <text evidence="11">The sequence shown here is derived from an EMBL/GenBank/DDBJ whole genome shotgun (WGS) entry which is preliminary data.</text>
</comment>
<accession>A0A1V6RJN5</accession>
<dbReference type="PANTHER" id="PTHR24223:SF269">
    <property type="entry name" value="ABC MULTIDRUG TRANSPORTER (EUROFUNG)-RELATED"/>
    <property type="match status" value="1"/>
</dbReference>
<feature type="domain" description="ABC transporter" evidence="9">
    <location>
        <begin position="366"/>
        <end position="600"/>
    </location>
</feature>
<feature type="transmembrane region" description="Helical" evidence="8">
    <location>
        <begin position="77"/>
        <end position="98"/>
    </location>
</feature>
<dbReference type="InterPro" id="IPR003593">
    <property type="entry name" value="AAA+_ATPase"/>
</dbReference>
<dbReference type="SUPFAM" id="SSF90123">
    <property type="entry name" value="ABC transporter transmembrane region"/>
    <property type="match status" value="1"/>
</dbReference>
<evidence type="ECO:0000256" key="5">
    <source>
        <dbReference type="ARBA" id="ARBA00022840"/>
    </source>
</evidence>